<comment type="caution">
    <text evidence="1">The sequence shown here is derived from an EMBL/GenBank/DDBJ whole genome shotgun (WGS) entry which is preliminary data.</text>
</comment>
<evidence type="ECO:0000313" key="2">
    <source>
        <dbReference type="Proteomes" id="UP000318186"/>
    </source>
</evidence>
<evidence type="ECO:0000313" key="1">
    <source>
        <dbReference type="EMBL" id="TWG04279.1"/>
    </source>
</evidence>
<proteinExistence type="predicted"/>
<sequence>MGLTSSGGVAVNWKLPARRDPAHFFSYRVITDSVGPLRLVLRRRCWCWEELSARNRGESTALWDALMPTPNSAAE</sequence>
<protein>
    <submittedName>
        <fullName evidence="1">Uncharacterized protein</fullName>
    </submittedName>
</protein>
<dbReference type="AlphaFoldDB" id="A0A561UY56"/>
<dbReference type="EMBL" id="VIWW01000001">
    <property type="protein sequence ID" value="TWG04279.1"/>
    <property type="molecule type" value="Genomic_DNA"/>
</dbReference>
<name>A0A561UY56_9ACTN</name>
<dbReference type="Proteomes" id="UP000318186">
    <property type="component" value="Unassembled WGS sequence"/>
</dbReference>
<gene>
    <name evidence="1" type="ORF">FHX80_112723</name>
</gene>
<reference evidence="1 2" key="1">
    <citation type="submission" date="2019-06" db="EMBL/GenBank/DDBJ databases">
        <title>Sequencing the genomes of 1000 actinobacteria strains.</title>
        <authorList>
            <person name="Klenk H.-P."/>
        </authorList>
    </citation>
    <scope>NUCLEOTIDE SEQUENCE [LARGE SCALE GENOMIC DNA]</scope>
    <source>
        <strain evidence="1 2">DSM 42059</strain>
    </source>
</reference>
<accession>A0A561UY56</accession>
<organism evidence="1 2">
    <name type="scientific">Streptomyces brevispora</name>
    <dbReference type="NCBI Taxonomy" id="887462"/>
    <lineage>
        <taxon>Bacteria</taxon>
        <taxon>Bacillati</taxon>
        <taxon>Actinomycetota</taxon>
        <taxon>Actinomycetes</taxon>
        <taxon>Kitasatosporales</taxon>
        <taxon>Streptomycetaceae</taxon>
        <taxon>Streptomyces</taxon>
    </lineage>
</organism>